<keyword evidence="4 12" id="KW-0479">Metal-binding</keyword>
<dbReference type="InterPro" id="IPR001757">
    <property type="entry name" value="P_typ_ATPase"/>
</dbReference>
<evidence type="ECO:0000313" key="16">
    <source>
        <dbReference type="Proteomes" id="UP000698752"/>
    </source>
</evidence>
<keyword evidence="9 12" id="KW-0472">Membrane</keyword>
<evidence type="ECO:0000256" key="12">
    <source>
        <dbReference type="RuleBase" id="RU362081"/>
    </source>
</evidence>
<dbReference type="InterPro" id="IPR036412">
    <property type="entry name" value="HAD-like_sf"/>
</dbReference>
<dbReference type="PROSITE" id="PS50846">
    <property type="entry name" value="HMA_2"/>
    <property type="match status" value="1"/>
</dbReference>
<dbReference type="NCBIfam" id="TIGR01512">
    <property type="entry name" value="ATPase-IB2_Cd"/>
    <property type="match status" value="1"/>
</dbReference>
<dbReference type="Gene3D" id="2.70.150.10">
    <property type="entry name" value="Calcium-transporting ATPase, cytoplasmic transduction domain A"/>
    <property type="match status" value="1"/>
</dbReference>
<evidence type="ECO:0000256" key="13">
    <source>
        <dbReference type="SAM" id="MobiDB-lite"/>
    </source>
</evidence>
<evidence type="ECO:0000313" key="15">
    <source>
        <dbReference type="EMBL" id="MBR0649949.1"/>
    </source>
</evidence>
<feature type="compositionally biased region" description="Basic and acidic residues" evidence="13">
    <location>
        <begin position="100"/>
        <end position="109"/>
    </location>
</feature>
<evidence type="ECO:0000256" key="5">
    <source>
        <dbReference type="ARBA" id="ARBA00022741"/>
    </source>
</evidence>
<accession>A0ABS5EFZ8</accession>
<dbReference type="InterPro" id="IPR051014">
    <property type="entry name" value="Cation_Transport_ATPase_IB"/>
</dbReference>
<dbReference type="PANTHER" id="PTHR48085">
    <property type="entry name" value="CADMIUM/ZINC-TRANSPORTING ATPASE HMA2-RELATED"/>
    <property type="match status" value="1"/>
</dbReference>
<evidence type="ECO:0000256" key="3">
    <source>
        <dbReference type="ARBA" id="ARBA00022692"/>
    </source>
</evidence>
<dbReference type="Pfam" id="PF00122">
    <property type="entry name" value="E1-E2_ATPase"/>
    <property type="match status" value="1"/>
</dbReference>
<dbReference type="PROSITE" id="PS00154">
    <property type="entry name" value="ATPASE_E1_E2"/>
    <property type="match status" value="1"/>
</dbReference>
<sequence>MDCASCVAKVTKAVERLPGVTDVTVNLMAERLTATLAPGTGDAEAVTTQVRSLGYEISALADATEPAHRHGSGCTHDHDHAHGHHHGEAPAAKGHAPAAHGHDHDDPGDAGKPWHATAKARLVWLLGGLVVGAYALSLALPHSFTYPLFLAATLVALIPFGRRAFALARAGSPFSIETLMVTAAFGAVVIGAAEEAAVVVLLFALGEMLEGVAAGRARAGIRALAALIPRTALRLGPDGTTEQVPADRLAIGDLVLVRPGDRVPCDGTIEDGTSALDESPVTGESVPVTRGPGDPVVAGSINADGALRIRVDRAAADNTIARIIRMVEEATASRAPTQRFIERFSAWWTPGAMIVSLAVILGAPLLLGWGWETSLYRGLAVLLIACPCALVISVPAAMASGLSAGARRGLLIKGGAALEAIGHARHVAFDKTGTLTEGRPRVTDILAADGPGTSALLAMAAAVEQGSAHPLALAILAEAETRGIPVPAADSQAAIPGRAVTGVVGGRRVSIGSPRHAREELASLGAMEEPVARFEGEGKTVAVVLADAAIAGIIALRDEPRADAAAGIAAITSLGLRAVMLTGDNARTAAAIAGGLGLDAKAELLPDDKLRAIGALREDGDVIMVGDGINDAPALAAATVGVAMGGGTDVALETADAAVLKDRVSGVAELVGLSRATMLNVKQNVAVAVGLKGVFLVTTLAGVTGLWPAILADTGATVLVTLNALRLLGWRPGAMPQ</sequence>
<keyword evidence="5 12" id="KW-0547">Nucleotide-binding</keyword>
<evidence type="ECO:0000256" key="11">
    <source>
        <dbReference type="ARBA" id="ARBA00047308"/>
    </source>
</evidence>
<dbReference type="InterPro" id="IPR023214">
    <property type="entry name" value="HAD_sf"/>
</dbReference>
<dbReference type="EC" id="7.2.2.12" evidence="10"/>
<dbReference type="InterPro" id="IPR006121">
    <property type="entry name" value="HMA_dom"/>
</dbReference>
<protein>
    <recommendedName>
        <fullName evidence="10">P-type Zn(2+) transporter</fullName>
        <ecNumber evidence="10">7.2.2.12</ecNumber>
    </recommendedName>
</protein>
<evidence type="ECO:0000256" key="10">
    <source>
        <dbReference type="ARBA" id="ARBA00039097"/>
    </source>
</evidence>
<evidence type="ECO:0000256" key="8">
    <source>
        <dbReference type="ARBA" id="ARBA00022989"/>
    </source>
</evidence>
<dbReference type="CDD" id="cd00371">
    <property type="entry name" value="HMA"/>
    <property type="match status" value="1"/>
</dbReference>
<dbReference type="SFLD" id="SFLDG00002">
    <property type="entry name" value="C1.7:_P-type_atpase_like"/>
    <property type="match status" value="1"/>
</dbReference>
<evidence type="ECO:0000256" key="2">
    <source>
        <dbReference type="ARBA" id="ARBA00006024"/>
    </source>
</evidence>
<dbReference type="Pfam" id="PF00403">
    <property type="entry name" value="HMA"/>
    <property type="match status" value="1"/>
</dbReference>
<keyword evidence="16" id="KW-1185">Reference proteome</keyword>
<dbReference type="SFLD" id="SFLDF00027">
    <property type="entry name" value="p-type_atpase"/>
    <property type="match status" value="1"/>
</dbReference>
<dbReference type="InterPro" id="IPR008250">
    <property type="entry name" value="ATPase_P-typ_transduc_dom_A_sf"/>
</dbReference>
<evidence type="ECO:0000256" key="6">
    <source>
        <dbReference type="ARBA" id="ARBA00022840"/>
    </source>
</evidence>
<feature type="compositionally biased region" description="Low complexity" evidence="13">
    <location>
        <begin position="89"/>
        <end position="99"/>
    </location>
</feature>
<dbReference type="NCBIfam" id="TIGR01525">
    <property type="entry name" value="ATPase-IB_hvy"/>
    <property type="match status" value="1"/>
</dbReference>
<keyword evidence="12" id="KW-1003">Cell membrane</keyword>
<dbReference type="InterPro" id="IPR027256">
    <property type="entry name" value="P-typ_ATPase_IB"/>
</dbReference>
<keyword evidence="7" id="KW-1278">Translocase</keyword>
<keyword evidence="6 12" id="KW-0067">ATP-binding</keyword>
<feature type="domain" description="HMA" evidence="14">
    <location>
        <begin position="1"/>
        <end position="58"/>
    </location>
</feature>
<dbReference type="EMBL" id="JAAEDI010000009">
    <property type="protein sequence ID" value="MBR0649949.1"/>
    <property type="molecule type" value="Genomic_DNA"/>
</dbReference>
<dbReference type="InterPro" id="IPR059000">
    <property type="entry name" value="ATPase_P-type_domA"/>
</dbReference>
<organism evidence="15 16">
    <name type="scientific">Neoroseomonas terrae</name>
    <dbReference type="NCBI Taxonomy" id="424799"/>
    <lineage>
        <taxon>Bacteria</taxon>
        <taxon>Pseudomonadati</taxon>
        <taxon>Pseudomonadota</taxon>
        <taxon>Alphaproteobacteria</taxon>
        <taxon>Acetobacterales</taxon>
        <taxon>Acetobacteraceae</taxon>
        <taxon>Neoroseomonas</taxon>
    </lineage>
</organism>
<dbReference type="PROSITE" id="PS01229">
    <property type="entry name" value="COF_2"/>
    <property type="match status" value="1"/>
</dbReference>
<evidence type="ECO:0000259" key="14">
    <source>
        <dbReference type="PROSITE" id="PS50846"/>
    </source>
</evidence>
<feature type="transmembrane region" description="Helical" evidence="12">
    <location>
        <begin position="122"/>
        <end position="140"/>
    </location>
</feature>
<gene>
    <name evidence="15" type="primary">cadA</name>
    <name evidence="15" type="ORF">GXW78_09765</name>
</gene>
<evidence type="ECO:0000256" key="7">
    <source>
        <dbReference type="ARBA" id="ARBA00022967"/>
    </source>
</evidence>
<keyword evidence="8 12" id="KW-1133">Transmembrane helix</keyword>
<dbReference type="InterPro" id="IPR044492">
    <property type="entry name" value="P_typ_ATPase_HD_dom"/>
</dbReference>
<comment type="similarity">
    <text evidence="2 12">Belongs to the cation transport ATPase (P-type) (TC 3.A.3) family. Type IB subfamily.</text>
</comment>
<dbReference type="PRINTS" id="PR00119">
    <property type="entry name" value="CATATPASE"/>
</dbReference>
<dbReference type="NCBIfam" id="TIGR01494">
    <property type="entry name" value="ATPase_P-type"/>
    <property type="match status" value="1"/>
</dbReference>
<evidence type="ECO:0000256" key="4">
    <source>
        <dbReference type="ARBA" id="ARBA00022723"/>
    </source>
</evidence>
<dbReference type="SFLD" id="SFLDS00003">
    <property type="entry name" value="Haloacid_Dehalogenase"/>
    <property type="match status" value="1"/>
</dbReference>
<feature type="region of interest" description="Disordered" evidence="13">
    <location>
        <begin position="269"/>
        <end position="289"/>
    </location>
</feature>
<dbReference type="SUPFAM" id="SSF81653">
    <property type="entry name" value="Calcium ATPase, transduction domain A"/>
    <property type="match status" value="1"/>
</dbReference>
<feature type="transmembrane region" description="Helical" evidence="12">
    <location>
        <begin position="347"/>
        <end position="369"/>
    </location>
</feature>
<dbReference type="SUPFAM" id="SSF55008">
    <property type="entry name" value="HMA, heavy metal-associated domain"/>
    <property type="match status" value="1"/>
</dbReference>
<evidence type="ECO:0000256" key="9">
    <source>
        <dbReference type="ARBA" id="ARBA00023136"/>
    </source>
</evidence>
<dbReference type="InterPro" id="IPR023298">
    <property type="entry name" value="ATPase_P-typ_TM_dom_sf"/>
</dbReference>
<dbReference type="InterPro" id="IPR018303">
    <property type="entry name" value="ATPase_P-typ_P_site"/>
</dbReference>
<comment type="catalytic activity">
    <reaction evidence="11">
        <text>Zn(2+)(in) + ATP + H2O = Zn(2+)(out) + ADP + phosphate + H(+)</text>
        <dbReference type="Rhea" id="RHEA:20621"/>
        <dbReference type="ChEBI" id="CHEBI:15377"/>
        <dbReference type="ChEBI" id="CHEBI:15378"/>
        <dbReference type="ChEBI" id="CHEBI:29105"/>
        <dbReference type="ChEBI" id="CHEBI:30616"/>
        <dbReference type="ChEBI" id="CHEBI:43474"/>
        <dbReference type="ChEBI" id="CHEBI:456216"/>
        <dbReference type="EC" id="7.2.2.12"/>
    </reaction>
</comment>
<proteinExistence type="inferred from homology"/>
<dbReference type="InterPro" id="IPR036163">
    <property type="entry name" value="HMA_dom_sf"/>
</dbReference>
<feature type="transmembrane region" description="Helical" evidence="12">
    <location>
        <begin position="375"/>
        <end position="398"/>
    </location>
</feature>
<dbReference type="Gene3D" id="3.30.70.100">
    <property type="match status" value="1"/>
</dbReference>
<dbReference type="InterPro" id="IPR023299">
    <property type="entry name" value="ATPase_P-typ_cyto_dom_N"/>
</dbReference>
<dbReference type="Gene3D" id="3.40.50.1000">
    <property type="entry name" value="HAD superfamily/HAD-like"/>
    <property type="match status" value="1"/>
</dbReference>
<comment type="subcellular location">
    <subcellularLocation>
        <location evidence="12">Cell membrane</location>
    </subcellularLocation>
    <subcellularLocation>
        <location evidence="1">Membrane</location>
        <topology evidence="1">Multi-pass membrane protein</topology>
    </subcellularLocation>
</comment>
<dbReference type="Gene3D" id="3.40.1110.10">
    <property type="entry name" value="Calcium-transporting ATPase, cytoplasmic domain N"/>
    <property type="match status" value="1"/>
</dbReference>
<dbReference type="Proteomes" id="UP000698752">
    <property type="component" value="Unassembled WGS sequence"/>
</dbReference>
<keyword evidence="3 12" id="KW-0812">Transmembrane</keyword>
<reference evidence="16" key="1">
    <citation type="journal article" date="2021" name="Syst. Appl. Microbiol.">
        <title>Roseomonas hellenica sp. nov., isolated from roots of wild-growing Alkanna tinctoria.</title>
        <authorList>
            <person name="Rat A."/>
            <person name="Naranjo H.D."/>
            <person name="Lebbe L."/>
            <person name="Cnockaert M."/>
            <person name="Krigas N."/>
            <person name="Grigoriadou K."/>
            <person name="Maloupa E."/>
            <person name="Willems A."/>
        </authorList>
    </citation>
    <scope>NUCLEOTIDE SEQUENCE [LARGE SCALE GENOMIC DNA]</scope>
    <source>
        <strain evidence="16">LMG 31159</strain>
    </source>
</reference>
<dbReference type="SUPFAM" id="SSF81665">
    <property type="entry name" value="Calcium ATPase, transmembrane domain M"/>
    <property type="match status" value="1"/>
</dbReference>
<evidence type="ECO:0000256" key="1">
    <source>
        <dbReference type="ARBA" id="ARBA00004141"/>
    </source>
</evidence>
<feature type="region of interest" description="Disordered" evidence="13">
    <location>
        <begin position="66"/>
        <end position="112"/>
    </location>
</feature>
<feature type="transmembrane region" description="Helical" evidence="12">
    <location>
        <begin position="685"/>
        <end position="703"/>
    </location>
</feature>
<dbReference type="SUPFAM" id="SSF56784">
    <property type="entry name" value="HAD-like"/>
    <property type="match status" value="1"/>
</dbReference>
<dbReference type="Pfam" id="PF00702">
    <property type="entry name" value="Hydrolase"/>
    <property type="match status" value="1"/>
</dbReference>
<comment type="caution">
    <text evidence="15">The sequence shown here is derived from an EMBL/GenBank/DDBJ whole genome shotgun (WGS) entry which is preliminary data.</text>
</comment>
<dbReference type="PANTHER" id="PTHR48085:SF5">
    <property type="entry name" value="CADMIUM_ZINC-TRANSPORTING ATPASE HMA4-RELATED"/>
    <property type="match status" value="1"/>
</dbReference>
<name>A0ABS5EFZ8_9PROT</name>